<proteinExistence type="predicted"/>
<protein>
    <submittedName>
        <fullName evidence="1">Uncharacterized protein</fullName>
    </submittedName>
</protein>
<dbReference type="EMBL" id="MN738864">
    <property type="protein sequence ID" value="QHT28752.1"/>
    <property type="molecule type" value="Genomic_DNA"/>
</dbReference>
<name>A0A6C0EJ44_9ZZZZ</name>
<dbReference type="AlphaFoldDB" id="A0A6C0EJ44"/>
<evidence type="ECO:0000313" key="1">
    <source>
        <dbReference type="EMBL" id="QHT28752.1"/>
    </source>
</evidence>
<reference evidence="1" key="1">
    <citation type="journal article" date="2020" name="Nature">
        <title>Giant virus diversity and host interactions through global metagenomics.</title>
        <authorList>
            <person name="Schulz F."/>
            <person name="Roux S."/>
            <person name="Paez-Espino D."/>
            <person name="Jungbluth S."/>
            <person name="Walsh D.A."/>
            <person name="Denef V.J."/>
            <person name="McMahon K.D."/>
            <person name="Konstantinidis K.T."/>
            <person name="Eloe-Fadrosh E.A."/>
            <person name="Kyrpides N.C."/>
            <person name="Woyke T."/>
        </authorList>
    </citation>
    <scope>NUCLEOTIDE SEQUENCE</scope>
    <source>
        <strain evidence="1">GVMAG-M-3300001351-8</strain>
    </source>
</reference>
<accession>A0A6C0EJ44</accession>
<organism evidence="1">
    <name type="scientific">viral metagenome</name>
    <dbReference type="NCBI Taxonomy" id="1070528"/>
    <lineage>
        <taxon>unclassified sequences</taxon>
        <taxon>metagenomes</taxon>
        <taxon>organismal metagenomes</taxon>
    </lineage>
</organism>
<sequence length="119" mass="13722">MNPQIISVCSKCNVKSPCCKLIQYNKSKNYNIICNTCYLMSSTDNNINDVVLNIINYQDMREDEPVSTFQKYKIKTIKCCHCIKIKAKQFGHKFYICLKSIHTSFSNISCKKRSDTSSV</sequence>